<sequence>MTALNAGCHVSVECPMVTGAVEADVVRSAAERGGRLAALAESFCYFPQCWRYSWELSILGGSVLGRRGLVLKMDSSAPAAR</sequence>
<organism evidence="1 2">
    <name type="scientific">Arachnia rubra</name>
    <dbReference type="NCBI Taxonomy" id="1547448"/>
    <lineage>
        <taxon>Bacteria</taxon>
        <taxon>Bacillati</taxon>
        <taxon>Actinomycetota</taxon>
        <taxon>Actinomycetes</taxon>
        <taxon>Propionibacteriales</taxon>
        <taxon>Propionibacteriaceae</taxon>
        <taxon>Arachnia</taxon>
    </lineage>
</organism>
<dbReference type="InterPro" id="IPR036291">
    <property type="entry name" value="NAD(P)-bd_dom_sf"/>
</dbReference>
<evidence type="ECO:0000313" key="1">
    <source>
        <dbReference type="EMBL" id="QUC09089.1"/>
    </source>
</evidence>
<accession>A0ABX7Y7B3</accession>
<protein>
    <submittedName>
        <fullName evidence="1">Uncharacterized protein</fullName>
    </submittedName>
</protein>
<proteinExistence type="predicted"/>
<keyword evidence="2" id="KW-1185">Reference proteome</keyword>
<dbReference type="EMBL" id="CP072384">
    <property type="protein sequence ID" value="QUC09089.1"/>
    <property type="molecule type" value="Genomic_DNA"/>
</dbReference>
<gene>
    <name evidence="1" type="ORF">J5A65_05030</name>
</gene>
<dbReference type="Proteomes" id="UP000678513">
    <property type="component" value="Chromosome"/>
</dbReference>
<name>A0ABX7Y7B3_9ACTN</name>
<evidence type="ECO:0000313" key="2">
    <source>
        <dbReference type="Proteomes" id="UP000678513"/>
    </source>
</evidence>
<dbReference type="RefSeq" id="WP_212326064.1">
    <property type="nucleotide sequence ID" value="NZ_AP024463.1"/>
</dbReference>
<dbReference type="SUPFAM" id="SSF51735">
    <property type="entry name" value="NAD(P)-binding Rossmann-fold domains"/>
    <property type="match status" value="1"/>
</dbReference>
<dbReference type="Gene3D" id="3.40.50.720">
    <property type="entry name" value="NAD(P)-binding Rossmann-like Domain"/>
    <property type="match status" value="1"/>
</dbReference>
<reference evidence="1 2" key="1">
    <citation type="submission" date="2021-03" db="EMBL/GenBank/DDBJ databases">
        <title>Human Oral Microbial Genomes.</title>
        <authorList>
            <person name="Johnston C.D."/>
            <person name="Chen T."/>
            <person name="Dewhirst F.E."/>
        </authorList>
    </citation>
    <scope>NUCLEOTIDE SEQUENCE [LARGE SCALE GENOMIC DNA]</scope>
    <source>
        <strain evidence="1 2">DSMZ 100122</strain>
    </source>
</reference>